<gene>
    <name evidence="2" type="ORF">NtB2_00033</name>
</gene>
<comment type="caution">
    <text evidence="2">The sequence shown here is derived from an EMBL/GenBank/DDBJ whole genome shotgun (WGS) entry which is preliminary data.</text>
</comment>
<evidence type="ECO:0000313" key="2">
    <source>
        <dbReference type="EMBL" id="GBG95931.1"/>
    </source>
</evidence>
<dbReference type="RefSeq" id="WP_109244930.1">
    <property type="nucleotide sequence ID" value="NZ_BFFO01000001.1"/>
</dbReference>
<sequence length="687" mass="77427">MKITKKLNRTLLILISLAILMASFLFIFRLNQLSGYVADDYLYHFVYRGEWPTAQTHAYHNPWDFIQGIATHMSIWNARFISIVFEISAMQFSKMTFDVGSSLIYVGLGLLMNVFISGRKVLYRPHHLALIFLLLWFFIPGFGTTILWVSGAANYLWPSLISLAFILPYYFNYQPKYPRLFTVVILILAICSAMSNEVAGAISSLAVLLFMLTNKPAELFGWRLTGFVASSAAFLTMIHLSGNSAETANYGDKLSIFQKLLSLSNGISQYSGWLLFIATVMLLTFTFVAKLKHQTEANFFFYFLGDPDVKLSAILLFSGLAGCIAMLASPILPARLWFLPNIFFIIALVKLLDRLEAHFPWSLALPIVASLSLGIIGLGSYEYASQDLKISDNIFYTNQIIAEKAHRAGKSSASLLGMPATASSYNPYNGEAYISAGDSHKIWTNTWIARFYGLDRVDLYNDQAIMQDPSQAPSLVSWSIQQYDHYLKAWIPINFAFFKPNQAIKVSIKNQHPKISNSNIPASKPWLRNALIRYIDIDTGLLVGTERITSPLNDDYNISNAGIPGYQTLDSNPKNYHFTDKNDQEINLYVQPEKQKLTVYLNASKEDTVASFEVTAKTGQLISIKAPKNYSFNGKTETELVMPAKIDGVKIINIKEKLNLYFIAISIIFLLAFFLLYRRFKNNEAEG</sequence>
<dbReference type="OrthoDB" id="1661582at2"/>
<feature type="transmembrane region" description="Helical" evidence="1">
    <location>
        <begin position="12"/>
        <end position="30"/>
    </location>
</feature>
<dbReference type="EMBL" id="BFFO01000001">
    <property type="protein sequence ID" value="GBG95931.1"/>
    <property type="molecule type" value="Genomic_DNA"/>
</dbReference>
<reference evidence="2 3" key="1">
    <citation type="journal article" date="2018" name="Genome Announc.">
        <title>Draft Genome Sequence of Lactococcus sp. Strain NtB2 (JCM 32569), Isolated from the Gut of the Higher Termite Nasutitermes takasagoensis.</title>
        <authorList>
            <person name="Noda S."/>
            <person name="Aihara C."/>
            <person name="Yuki M."/>
            <person name="Ohkuma M."/>
        </authorList>
    </citation>
    <scope>NUCLEOTIDE SEQUENCE [LARGE SCALE GENOMIC DNA]</scope>
    <source>
        <strain evidence="2 3">NtB2</strain>
    </source>
</reference>
<feature type="transmembrane region" description="Helical" evidence="1">
    <location>
        <begin position="128"/>
        <end position="149"/>
    </location>
</feature>
<dbReference type="AlphaFoldDB" id="A0A2R5HIP5"/>
<keyword evidence="3" id="KW-1185">Reference proteome</keyword>
<keyword evidence="1" id="KW-0472">Membrane</keyword>
<dbReference type="Pfam" id="PF19528">
    <property type="entry name" value="DUF6056"/>
    <property type="match status" value="1"/>
</dbReference>
<feature type="transmembrane region" description="Helical" evidence="1">
    <location>
        <begin position="309"/>
        <end position="329"/>
    </location>
</feature>
<feature type="transmembrane region" description="Helical" evidence="1">
    <location>
        <begin position="358"/>
        <end position="381"/>
    </location>
</feature>
<keyword evidence="1" id="KW-1133">Transmembrane helix</keyword>
<evidence type="ECO:0000256" key="1">
    <source>
        <dbReference type="SAM" id="Phobius"/>
    </source>
</evidence>
<feature type="transmembrane region" description="Helical" evidence="1">
    <location>
        <begin position="99"/>
        <end position="116"/>
    </location>
</feature>
<proteinExistence type="predicted"/>
<accession>A0A2R5HIP5</accession>
<evidence type="ECO:0000313" key="3">
    <source>
        <dbReference type="Proteomes" id="UP000245021"/>
    </source>
</evidence>
<feature type="transmembrane region" description="Helical" evidence="1">
    <location>
        <begin position="658"/>
        <end position="677"/>
    </location>
</feature>
<keyword evidence="1" id="KW-0812">Transmembrane</keyword>
<feature type="transmembrane region" description="Helical" evidence="1">
    <location>
        <begin position="180"/>
        <end position="213"/>
    </location>
</feature>
<feature type="transmembrane region" description="Helical" evidence="1">
    <location>
        <begin position="155"/>
        <end position="173"/>
    </location>
</feature>
<feature type="transmembrane region" description="Helical" evidence="1">
    <location>
        <begin position="270"/>
        <end position="289"/>
    </location>
</feature>
<protein>
    <submittedName>
        <fullName evidence="2">Putative membrane protein</fullName>
    </submittedName>
</protein>
<organism evidence="2 3">
    <name type="scientific">Lactococcus termiticola</name>
    <dbReference type="NCBI Taxonomy" id="2169526"/>
    <lineage>
        <taxon>Bacteria</taxon>
        <taxon>Bacillati</taxon>
        <taxon>Bacillota</taxon>
        <taxon>Bacilli</taxon>
        <taxon>Lactobacillales</taxon>
        <taxon>Streptococcaceae</taxon>
        <taxon>Lactococcus</taxon>
    </lineage>
</organism>
<dbReference type="InterPro" id="IPR045691">
    <property type="entry name" value="DUF6056"/>
</dbReference>
<dbReference type="Proteomes" id="UP000245021">
    <property type="component" value="Unassembled WGS sequence"/>
</dbReference>
<name>A0A2R5HIP5_9LACT</name>